<dbReference type="InterPro" id="IPR018649">
    <property type="entry name" value="SHOCT"/>
</dbReference>
<keyword evidence="3 6" id="KW-0812">Transmembrane</keyword>
<feature type="transmembrane region" description="Helical" evidence="6">
    <location>
        <begin position="40"/>
        <end position="63"/>
    </location>
</feature>
<feature type="domain" description="SHOCT" evidence="7">
    <location>
        <begin position="102"/>
        <end position="125"/>
    </location>
</feature>
<evidence type="ECO:0000313" key="9">
    <source>
        <dbReference type="EMBL" id="NEN04287.1"/>
    </source>
</evidence>
<comment type="subcellular location">
    <subcellularLocation>
        <location evidence="1">Cell membrane</location>
        <topology evidence="1">Multi-pass membrane protein</topology>
    </subcellularLocation>
</comment>
<feature type="domain" description="Cardiolipin synthase N-terminal" evidence="8">
    <location>
        <begin position="28"/>
        <end position="64"/>
    </location>
</feature>
<evidence type="ECO:0000256" key="6">
    <source>
        <dbReference type="SAM" id="Phobius"/>
    </source>
</evidence>
<evidence type="ECO:0000313" key="10">
    <source>
        <dbReference type="Proteomes" id="UP000474967"/>
    </source>
</evidence>
<evidence type="ECO:0000256" key="2">
    <source>
        <dbReference type="ARBA" id="ARBA00022475"/>
    </source>
</evidence>
<keyword evidence="10" id="KW-1185">Reference proteome</keyword>
<name>A0A6L9XSL4_9MICO</name>
<protein>
    <submittedName>
        <fullName evidence="9">SHOCT domain-containing protein</fullName>
    </submittedName>
</protein>
<dbReference type="AlphaFoldDB" id="A0A6L9XSL4"/>
<dbReference type="InterPro" id="IPR027379">
    <property type="entry name" value="CLS_N"/>
</dbReference>
<keyword evidence="2" id="KW-1003">Cell membrane</keyword>
<keyword evidence="4 6" id="KW-1133">Transmembrane helix</keyword>
<dbReference type="Proteomes" id="UP000474967">
    <property type="component" value="Unassembled WGS sequence"/>
</dbReference>
<evidence type="ECO:0000259" key="8">
    <source>
        <dbReference type="Pfam" id="PF13396"/>
    </source>
</evidence>
<organism evidence="9 10">
    <name type="scientific">Leifsonia tongyongensis</name>
    <dbReference type="NCBI Taxonomy" id="1268043"/>
    <lineage>
        <taxon>Bacteria</taxon>
        <taxon>Bacillati</taxon>
        <taxon>Actinomycetota</taxon>
        <taxon>Actinomycetes</taxon>
        <taxon>Micrococcales</taxon>
        <taxon>Microbacteriaceae</taxon>
        <taxon>Leifsonia</taxon>
    </lineage>
</organism>
<dbReference type="Pfam" id="PF09851">
    <property type="entry name" value="SHOCT"/>
    <property type="match status" value="1"/>
</dbReference>
<keyword evidence="5 6" id="KW-0472">Membrane</keyword>
<gene>
    <name evidence="9" type="ORF">G3T36_00220</name>
</gene>
<evidence type="ECO:0000259" key="7">
    <source>
        <dbReference type="Pfam" id="PF09851"/>
    </source>
</evidence>
<proteinExistence type="predicted"/>
<evidence type="ECO:0000256" key="5">
    <source>
        <dbReference type="ARBA" id="ARBA00023136"/>
    </source>
</evidence>
<dbReference type="RefSeq" id="WP_163287435.1">
    <property type="nucleotide sequence ID" value="NZ_JAAGWY010000001.1"/>
</dbReference>
<evidence type="ECO:0000256" key="1">
    <source>
        <dbReference type="ARBA" id="ARBA00004651"/>
    </source>
</evidence>
<accession>A0A6L9XSL4</accession>
<sequence length="128" mass="14247">MNSFWDFLWLFFWTYIFISFLVILFQMFVDLFRDRQLNGWAKAGWIILLVFVPFLGALIYLVVRGHGMAERQAARMMAAQSEGDAYIRAVASSGAPSAADDIAKAKGLLDSGAITQAEYNALKAKAIG</sequence>
<reference evidence="9 10" key="1">
    <citation type="journal article" date="2014" name="J. Microbiol.">
        <title>Diaminobutyricibacter tongyongensis gen. nov., sp. nov. and Homoserinibacter gongjuensis gen. nov., sp. nov. belong to the family Microbacteriaceae.</title>
        <authorList>
            <person name="Kim S.J."/>
            <person name="Ahn J.H."/>
            <person name="Weon H.Y."/>
            <person name="Hamada M."/>
            <person name="Suzuki K."/>
            <person name="Kwon S.W."/>
        </authorList>
    </citation>
    <scope>NUCLEOTIDE SEQUENCE [LARGE SCALE GENOMIC DNA]</scope>
    <source>
        <strain evidence="9 10">NBRC 108724</strain>
    </source>
</reference>
<comment type="caution">
    <text evidence="9">The sequence shown here is derived from an EMBL/GenBank/DDBJ whole genome shotgun (WGS) entry which is preliminary data.</text>
</comment>
<dbReference type="EMBL" id="JAAGWY010000001">
    <property type="protein sequence ID" value="NEN04287.1"/>
    <property type="molecule type" value="Genomic_DNA"/>
</dbReference>
<feature type="transmembrane region" description="Helical" evidence="6">
    <location>
        <begin position="7"/>
        <end position="28"/>
    </location>
</feature>
<dbReference type="GO" id="GO:0005886">
    <property type="term" value="C:plasma membrane"/>
    <property type="evidence" value="ECO:0007669"/>
    <property type="project" value="UniProtKB-SubCell"/>
</dbReference>
<evidence type="ECO:0000256" key="3">
    <source>
        <dbReference type="ARBA" id="ARBA00022692"/>
    </source>
</evidence>
<evidence type="ECO:0000256" key="4">
    <source>
        <dbReference type="ARBA" id="ARBA00022989"/>
    </source>
</evidence>
<dbReference type="Pfam" id="PF13396">
    <property type="entry name" value="PLDc_N"/>
    <property type="match status" value="1"/>
</dbReference>